<dbReference type="PANTHER" id="PTHR33546:SF1">
    <property type="entry name" value="LARGE, MULTIFUNCTIONAL SECRETED PROTEIN"/>
    <property type="match status" value="1"/>
</dbReference>
<dbReference type="Gene3D" id="2.120.10.30">
    <property type="entry name" value="TolB, C-terminal domain"/>
    <property type="match status" value="1"/>
</dbReference>
<name>A0A8J2BPX2_9BACT</name>
<dbReference type="InterPro" id="IPR011041">
    <property type="entry name" value="Quinoprot_gluc/sorb_DH_b-prop"/>
</dbReference>
<organism evidence="2 3">
    <name type="scientific">Candidatus Methylacidithermus pantelleriae</name>
    <dbReference type="NCBI Taxonomy" id="2744239"/>
    <lineage>
        <taxon>Bacteria</taxon>
        <taxon>Pseudomonadati</taxon>
        <taxon>Verrucomicrobiota</taxon>
        <taxon>Methylacidiphilae</taxon>
        <taxon>Methylacidiphilales</taxon>
        <taxon>Methylacidiphilaceae</taxon>
        <taxon>Candidatus Methylacidithermus</taxon>
    </lineage>
</organism>
<evidence type="ECO:0000259" key="1">
    <source>
        <dbReference type="Pfam" id="PF22807"/>
    </source>
</evidence>
<proteinExistence type="predicted"/>
<dbReference type="PANTHER" id="PTHR33546">
    <property type="entry name" value="LARGE, MULTIFUNCTIONAL SECRETED PROTEIN-RELATED"/>
    <property type="match status" value="1"/>
</dbReference>
<dbReference type="AlphaFoldDB" id="A0A8J2BPX2"/>
<accession>A0A8J2BPX2</accession>
<sequence length="466" mass="51471">MKKDYPTLLASRFVRISRLISFATRASSMGLSKTFLWGFFLGNLPLLQASQDVPEIQVNHFEPKPLVIRIGDLPPPFATPSAEKPFQKAPLPSKPTLNLPPGFTVTVFAKGFQSPRWLAQAPDGSVLVVESYGNRIWRIPDPQRSSLPASSELFATEANGLRIPFGVVFVRGWCYVACEDRLLRFPYRPGQSTLSGEGQILAWFPGGGHSTRSLAASKDGKSLFVGIGSWGNVGIEPAPRACILRMNLDGKHPKVFASGMRNPVGLAIEPKTGDLYAVVNERDGLGDDLVPDYLARVHEGDFYGWPYAYLSPSLLDPRIRLDNPKILRLIARTRTPEILFHAHSAPLGLVFLPKETTFPSPYRHGAFVTLHGSWNRSVATGYKIVFVPFSSDGRPYGFYQDFLTGFLLDPSIPLTWGRPVGLLALLKGGLLFCDELHGIVYKVDYVGPEETGQKIALDLPEKVRKE</sequence>
<dbReference type="InterPro" id="IPR054539">
    <property type="entry name" value="Beta-prop_PDH"/>
</dbReference>
<dbReference type="SUPFAM" id="SSF50952">
    <property type="entry name" value="Soluble quinoprotein glucose dehydrogenase"/>
    <property type="match status" value="1"/>
</dbReference>
<gene>
    <name evidence="2" type="ORF">MPNT_230028</name>
</gene>
<feature type="domain" description="Pyrroloquinoline quinone-dependent pyranose dehydrogenase beta-propeller" evidence="1">
    <location>
        <begin position="333"/>
        <end position="395"/>
    </location>
</feature>
<evidence type="ECO:0000313" key="3">
    <source>
        <dbReference type="Proteomes" id="UP000663859"/>
    </source>
</evidence>
<evidence type="ECO:0000313" key="2">
    <source>
        <dbReference type="EMBL" id="CAF0697817.1"/>
    </source>
</evidence>
<reference evidence="2" key="1">
    <citation type="submission" date="2021-02" db="EMBL/GenBank/DDBJ databases">
        <authorList>
            <person name="Cremers G."/>
            <person name="Picone N."/>
        </authorList>
    </citation>
    <scope>NUCLEOTIDE SEQUENCE</scope>
    <source>
        <strain evidence="2">PQ17</strain>
    </source>
</reference>
<dbReference type="Pfam" id="PF22807">
    <property type="entry name" value="TrAA12"/>
    <property type="match status" value="2"/>
</dbReference>
<feature type="domain" description="Pyrroloquinoline quinone-dependent pyranose dehydrogenase beta-propeller" evidence="1">
    <location>
        <begin position="99"/>
        <end position="285"/>
    </location>
</feature>
<dbReference type="Proteomes" id="UP000663859">
    <property type="component" value="Unassembled WGS sequence"/>
</dbReference>
<dbReference type="InterPro" id="IPR011042">
    <property type="entry name" value="6-blade_b-propeller_TolB-like"/>
</dbReference>
<protein>
    <submittedName>
        <fullName evidence="2">Sorbosone dehydrogenase</fullName>
    </submittedName>
</protein>
<keyword evidence="3" id="KW-1185">Reference proteome</keyword>
<comment type="caution">
    <text evidence="2">The sequence shown here is derived from an EMBL/GenBank/DDBJ whole genome shotgun (WGS) entry which is preliminary data.</text>
</comment>
<dbReference type="EMBL" id="CAJNOB010000016">
    <property type="protein sequence ID" value="CAF0697817.1"/>
    <property type="molecule type" value="Genomic_DNA"/>
</dbReference>